<reference evidence="3" key="1">
    <citation type="journal article" date="2022" name="Int. J. Mol. Sci.">
        <title>Draft Genome of Tanacetum Coccineum: Genomic Comparison of Closely Related Tanacetum-Family Plants.</title>
        <authorList>
            <person name="Yamashiro T."/>
            <person name="Shiraishi A."/>
            <person name="Nakayama K."/>
            <person name="Satake H."/>
        </authorList>
    </citation>
    <scope>NUCLEOTIDE SEQUENCE</scope>
</reference>
<organism evidence="3 4">
    <name type="scientific">Tanacetum coccineum</name>
    <dbReference type="NCBI Taxonomy" id="301880"/>
    <lineage>
        <taxon>Eukaryota</taxon>
        <taxon>Viridiplantae</taxon>
        <taxon>Streptophyta</taxon>
        <taxon>Embryophyta</taxon>
        <taxon>Tracheophyta</taxon>
        <taxon>Spermatophyta</taxon>
        <taxon>Magnoliopsida</taxon>
        <taxon>eudicotyledons</taxon>
        <taxon>Gunneridae</taxon>
        <taxon>Pentapetalae</taxon>
        <taxon>asterids</taxon>
        <taxon>campanulids</taxon>
        <taxon>Asterales</taxon>
        <taxon>Asteraceae</taxon>
        <taxon>Asteroideae</taxon>
        <taxon>Anthemideae</taxon>
        <taxon>Anthemidinae</taxon>
        <taxon>Tanacetum</taxon>
    </lineage>
</organism>
<accession>A0ABQ4WQM1</accession>
<sequence length="515" mass="59256">MVLTTCQVIVVHQAPRAWVCLLLSYISEEHGYRRGSIDKTLFIKKNKKDIMLVQVYVDDIIFGSTKKSWCDEFETLMKGRFQMSSMGELTFFLGLQVKQSQTGLFISQDKYVADMLKKFDLASVKTAITPMETKMALTKDEESADVDVHLYRSMIGSLMYLTASRPDIMFAVCACSRFQVNPKVSHLIAVKRIFKYLKGKPNLGLWYPRESPFALEAFSDSDYAGANLDRKSTTSGCQFLGRRLISWQCKKQTIVATSTTEAEYVAAANCYGQILWIQNQLLDYGFNFMNTKIHIDNESTICIVKNPVFHSKTKHIEIRHHFIRDAYEKKLIQVQKIHTDNNVADLLNKEHLMDQGLLLLMLRPTRINVSDLLHLSTSISITRIDNFGEELKDNKQTNVDDELFNSEIGNEGENLGERKMYLKLHKRKRFREAYISSKWKVKVWTQEEMDVGDSSGIEIAFEKLKVSQRKGKEVLEEQPQPKRSKKQIREEEASLAEIARIQAQEAAEIERKAEL</sequence>
<feature type="region of interest" description="Disordered" evidence="1">
    <location>
        <begin position="470"/>
        <end position="489"/>
    </location>
</feature>
<evidence type="ECO:0000256" key="1">
    <source>
        <dbReference type="SAM" id="MobiDB-lite"/>
    </source>
</evidence>
<dbReference type="PANTHER" id="PTHR11439:SF495">
    <property type="entry name" value="REVERSE TRANSCRIPTASE, RNA-DEPENDENT DNA POLYMERASE-RELATED"/>
    <property type="match status" value="1"/>
</dbReference>
<evidence type="ECO:0000313" key="3">
    <source>
        <dbReference type="EMBL" id="GJS54916.1"/>
    </source>
</evidence>
<dbReference type="EMBL" id="BQNB010008833">
    <property type="protein sequence ID" value="GJS54916.1"/>
    <property type="molecule type" value="Genomic_DNA"/>
</dbReference>
<proteinExistence type="predicted"/>
<dbReference type="PANTHER" id="PTHR11439">
    <property type="entry name" value="GAG-POL-RELATED RETROTRANSPOSON"/>
    <property type="match status" value="1"/>
</dbReference>
<dbReference type="Proteomes" id="UP001151760">
    <property type="component" value="Unassembled WGS sequence"/>
</dbReference>
<dbReference type="Pfam" id="PF07727">
    <property type="entry name" value="RVT_2"/>
    <property type="match status" value="1"/>
</dbReference>
<comment type="caution">
    <text evidence="3">The sequence shown here is derived from an EMBL/GenBank/DDBJ whole genome shotgun (WGS) entry which is preliminary data.</text>
</comment>
<dbReference type="InterPro" id="IPR013103">
    <property type="entry name" value="RVT_2"/>
</dbReference>
<name>A0ABQ4WQM1_9ASTR</name>
<reference evidence="3" key="2">
    <citation type="submission" date="2022-01" db="EMBL/GenBank/DDBJ databases">
        <authorList>
            <person name="Yamashiro T."/>
            <person name="Shiraishi A."/>
            <person name="Satake H."/>
            <person name="Nakayama K."/>
        </authorList>
    </citation>
    <scope>NUCLEOTIDE SEQUENCE</scope>
</reference>
<dbReference type="InterPro" id="IPR043502">
    <property type="entry name" value="DNA/RNA_pol_sf"/>
</dbReference>
<gene>
    <name evidence="3" type="ORF">Tco_0628278</name>
</gene>
<dbReference type="SUPFAM" id="SSF56672">
    <property type="entry name" value="DNA/RNA polymerases"/>
    <property type="match status" value="1"/>
</dbReference>
<protein>
    <submittedName>
        <fullName evidence="3">Ribonuclease H-like domain-containing protein</fullName>
    </submittedName>
</protein>
<feature type="domain" description="Reverse transcriptase Ty1/copia-type" evidence="2">
    <location>
        <begin position="11"/>
        <end position="132"/>
    </location>
</feature>
<evidence type="ECO:0000259" key="2">
    <source>
        <dbReference type="Pfam" id="PF07727"/>
    </source>
</evidence>
<evidence type="ECO:0000313" key="4">
    <source>
        <dbReference type="Proteomes" id="UP001151760"/>
    </source>
</evidence>
<keyword evidence="4" id="KW-1185">Reference proteome</keyword>
<dbReference type="CDD" id="cd09272">
    <property type="entry name" value="RNase_HI_RT_Ty1"/>
    <property type="match status" value="1"/>
</dbReference>